<reference evidence="2" key="2">
    <citation type="submission" date="2020-05" db="UniProtKB">
        <authorList>
            <consortium name="EnsemblMetazoa"/>
        </authorList>
    </citation>
    <scope>IDENTIFICATION</scope>
    <source>
        <strain evidence="2">IAEA</strain>
    </source>
</reference>
<keyword evidence="1" id="KW-0732">Signal</keyword>
<proteinExistence type="predicted"/>
<evidence type="ECO:0008006" key="4">
    <source>
        <dbReference type="Google" id="ProtNLM"/>
    </source>
</evidence>
<organism evidence="2 3">
    <name type="scientific">Glossina brevipalpis</name>
    <dbReference type="NCBI Taxonomy" id="37001"/>
    <lineage>
        <taxon>Eukaryota</taxon>
        <taxon>Metazoa</taxon>
        <taxon>Ecdysozoa</taxon>
        <taxon>Arthropoda</taxon>
        <taxon>Hexapoda</taxon>
        <taxon>Insecta</taxon>
        <taxon>Pterygota</taxon>
        <taxon>Neoptera</taxon>
        <taxon>Endopterygota</taxon>
        <taxon>Diptera</taxon>
        <taxon>Brachycera</taxon>
        <taxon>Muscomorpha</taxon>
        <taxon>Hippoboscoidea</taxon>
        <taxon>Glossinidae</taxon>
        <taxon>Glossina</taxon>
    </lineage>
</organism>
<dbReference type="PROSITE" id="PS51257">
    <property type="entry name" value="PROKAR_LIPOPROTEIN"/>
    <property type="match status" value="1"/>
</dbReference>
<sequence length="104" mass="11572">MTFRGRDTRTVSIIIIMKFLAVFALLVACVSAANLAAIAKPGFPEGRIINGHEAEKGEAPFIRNPIAQFKLRLCAHQRQANNLSQTHFPSRFPSYRLTGYKLNA</sequence>
<evidence type="ECO:0000256" key="1">
    <source>
        <dbReference type="SAM" id="SignalP"/>
    </source>
</evidence>
<dbReference type="EnsemblMetazoa" id="GBRI023042-RA">
    <property type="protein sequence ID" value="GBRI023042-PA"/>
    <property type="gene ID" value="GBRI023042"/>
</dbReference>
<evidence type="ECO:0000313" key="2">
    <source>
        <dbReference type="EnsemblMetazoa" id="GBRI023042-PA"/>
    </source>
</evidence>
<evidence type="ECO:0000313" key="3">
    <source>
        <dbReference type="Proteomes" id="UP000091820"/>
    </source>
</evidence>
<feature type="signal peptide" evidence="1">
    <location>
        <begin position="1"/>
        <end position="32"/>
    </location>
</feature>
<dbReference type="VEuPathDB" id="VectorBase:GBRI023042"/>
<accession>A0A1A9WKJ4</accession>
<protein>
    <recommendedName>
        <fullName evidence="4">Secreted protein</fullName>
    </recommendedName>
</protein>
<keyword evidence="3" id="KW-1185">Reference proteome</keyword>
<reference evidence="3" key="1">
    <citation type="submission" date="2014-03" db="EMBL/GenBank/DDBJ databases">
        <authorList>
            <person name="Aksoy S."/>
            <person name="Warren W."/>
            <person name="Wilson R.K."/>
        </authorList>
    </citation>
    <scope>NUCLEOTIDE SEQUENCE [LARGE SCALE GENOMIC DNA]</scope>
    <source>
        <strain evidence="3">IAEA</strain>
    </source>
</reference>
<dbReference type="Proteomes" id="UP000091820">
    <property type="component" value="Unassembled WGS sequence"/>
</dbReference>
<dbReference type="STRING" id="37001.A0A1A9WKJ4"/>
<feature type="chain" id="PRO_5008400450" description="Secreted protein" evidence="1">
    <location>
        <begin position="33"/>
        <end position="104"/>
    </location>
</feature>
<dbReference type="AlphaFoldDB" id="A0A1A9WKJ4"/>
<name>A0A1A9WKJ4_9MUSC</name>